<keyword evidence="2" id="KW-1185">Reference proteome</keyword>
<dbReference type="InterPro" id="IPR036291">
    <property type="entry name" value="NAD(P)-bd_dom_sf"/>
</dbReference>
<gene>
    <name evidence="1" type="ORF">SUNI508_09251</name>
</gene>
<proteinExistence type="predicted"/>
<comment type="caution">
    <text evidence="1">The sequence shown here is derived from an EMBL/GenBank/DDBJ whole genome shotgun (WGS) entry which is preliminary data.</text>
</comment>
<protein>
    <submittedName>
        <fullName evidence="1">5'-hydroxyaverantin dehydrogenase</fullName>
    </submittedName>
</protein>
<evidence type="ECO:0000313" key="2">
    <source>
        <dbReference type="Proteomes" id="UP001408356"/>
    </source>
</evidence>
<accession>A0ABR2UR49</accession>
<dbReference type="EMBL" id="JARVKF010000402">
    <property type="protein sequence ID" value="KAK9417012.1"/>
    <property type="molecule type" value="Genomic_DNA"/>
</dbReference>
<dbReference type="SUPFAM" id="SSF51735">
    <property type="entry name" value="NAD(P)-binding Rossmann-fold domains"/>
    <property type="match status" value="1"/>
</dbReference>
<reference evidence="1 2" key="1">
    <citation type="journal article" date="2024" name="J. Plant Pathol.">
        <title>Sequence and assembly of the genome of Seiridium unicorne, isolate CBS 538.82, causal agent of cypress canker disease.</title>
        <authorList>
            <person name="Scali E."/>
            <person name="Rocca G.D."/>
            <person name="Danti R."/>
            <person name="Garbelotto M."/>
            <person name="Barberini S."/>
            <person name="Baroncelli R."/>
            <person name="Emiliani G."/>
        </authorList>
    </citation>
    <scope>NUCLEOTIDE SEQUENCE [LARGE SCALE GENOMIC DNA]</scope>
    <source>
        <strain evidence="1 2">BM-138-508</strain>
    </source>
</reference>
<sequence length="235" mass="26183">MNEDPAQLPAGREVVTVKLMNPVDFGPAMLDRFMAPPVPGLGNFKTSPSHSFLRERPSGRKLVSDLGIRKDFQNYSRNIAAYIPTTNYDIQKAMLETARSKSPSNSADAVIANAGISRSSGDNLWNLDDPDGEPTKPSLNIVEADLEGSMYAWKLAVRDFGKQPDVPERDRCFIIAGTLVAWIDSPYTSTRYGLRGFMRTARRSSREQAIRINYVAPCWIKSATCTAKYETWLLD</sequence>
<dbReference type="Proteomes" id="UP001408356">
    <property type="component" value="Unassembled WGS sequence"/>
</dbReference>
<organism evidence="1 2">
    <name type="scientific">Seiridium unicorne</name>
    <dbReference type="NCBI Taxonomy" id="138068"/>
    <lineage>
        <taxon>Eukaryota</taxon>
        <taxon>Fungi</taxon>
        <taxon>Dikarya</taxon>
        <taxon>Ascomycota</taxon>
        <taxon>Pezizomycotina</taxon>
        <taxon>Sordariomycetes</taxon>
        <taxon>Xylariomycetidae</taxon>
        <taxon>Amphisphaeriales</taxon>
        <taxon>Sporocadaceae</taxon>
        <taxon>Seiridium</taxon>
    </lineage>
</organism>
<evidence type="ECO:0000313" key="1">
    <source>
        <dbReference type="EMBL" id="KAK9417012.1"/>
    </source>
</evidence>
<name>A0ABR2UR49_9PEZI</name>
<dbReference type="Gene3D" id="3.40.50.720">
    <property type="entry name" value="NAD(P)-binding Rossmann-like Domain"/>
    <property type="match status" value="1"/>
</dbReference>